<dbReference type="AlphaFoldDB" id="A0A1D2MQV6"/>
<comment type="caution">
    <text evidence="2">The sequence shown here is derived from an EMBL/GenBank/DDBJ whole genome shotgun (WGS) entry which is preliminary data.</text>
</comment>
<organism evidence="2 3">
    <name type="scientific">Orchesella cincta</name>
    <name type="common">Springtail</name>
    <name type="synonym">Podura cincta</name>
    <dbReference type="NCBI Taxonomy" id="48709"/>
    <lineage>
        <taxon>Eukaryota</taxon>
        <taxon>Metazoa</taxon>
        <taxon>Ecdysozoa</taxon>
        <taxon>Arthropoda</taxon>
        <taxon>Hexapoda</taxon>
        <taxon>Collembola</taxon>
        <taxon>Entomobryomorpha</taxon>
        <taxon>Entomobryoidea</taxon>
        <taxon>Orchesellidae</taxon>
        <taxon>Orchesellinae</taxon>
        <taxon>Orchesella</taxon>
    </lineage>
</organism>
<evidence type="ECO:0000256" key="1">
    <source>
        <dbReference type="SAM" id="MobiDB-lite"/>
    </source>
</evidence>
<evidence type="ECO:0000313" key="2">
    <source>
        <dbReference type="EMBL" id="ODM95258.1"/>
    </source>
</evidence>
<proteinExistence type="predicted"/>
<feature type="non-terminal residue" evidence="2">
    <location>
        <position position="1"/>
    </location>
</feature>
<feature type="region of interest" description="Disordered" evidence="1">
    <location>
        <begin position="1"/>
        <end position="40"/>
    </location>
</feature>
<feature type="compositionally biased region" description="Basic residues" evidence="1">
    <location>
        <begin position="30"/>
        <end position="40"/>
    </location>
</feature>
<gene>
    <name evidence="2" type="ORF">Ocin01_11422</name>
</gene>
<evidence type="ECO:0000313" key="3">
    <source>
        <dbReference type="Proteomes" id="UP000094527"/>
    </source>
</evidence>
<name>A0A1D2MQV6_ORCCI</name>
<dbReference type="EMBL" id="LJIJ01000693">
    <property type="protein sequence ID" value="ODM95258.1"/>
    <property type="molecule type" value="Genomic_DNA"/>
</dbReference>
<keyword evidence="3" id="KW-1185">Reference proteome</keyword>
<feature type="region of interest" description="Disordered" evidence="1">
    <location>
        <begin position="199"/>
        <end position="242"/>
    </location>
</feature>
<feature type="compositionally biased region" description="Polar residues" evidence="1">
    <location>
        <begin position="203"/>
        <end position="222"/>
    </location>
</feature>
<accession>A0A1D2MQV6</accession>
<reference evidence="2 3" key="1">
    <citation type="journal article" date="2016" name="Genome Biol. Evol.">
        <title>Gene Family Evolution Reflects Adaptation to Soil Environmental Stressors in the Genome of the Collembolan Orchesella cincta.</title>
        <authorList>
            <person name="Faddeeva-Vakhrusheva A."/>
            <person name="Derks M.F."/>
            <person name="Anvar S.Y."/>
            <person name="Agamennone V."/>
            <person name="Suring W."/>
            <person name="Smit S."/>
            <person name="van Straalen N.M."/>
            <person name="Roelofs D."/>
        </authorList>
    </citation>
    <scope>NUCLEOTIDE SEQUENCE [LARGE SCALE GENOMIC DNA]</scope>
    <source>
        <tissue evidence="2">Mixed pool</tissue>
    </source>
</reference>
<dbReference type="Proteomes" id="UP000094527">
    <property type="component" value="Unassembled WGS sequence"/>
</dbReference>
<sequence>QVFQSACNLTKMKPKGRREESDPAWSRSLSKSKKQMSSRAATRRLWKLVMKKKAENCKSKGEPTCVTRTVELSGTENVGKESSKLLFILALGLTPKIDKISNTCPVVQIEKLDPNVEAEAKSRTRDVIFRIFRQRKVEQLLDRIDKPPPAVTVTQAVQDQPKLSVEVVSLISSDDEASSEDEPAARMATAIRNDHVTRPRVNGSLSSVSNSRTYPMASTTSPVRKPVFKPHNQNNQDSGIFRNWKPESMTSLMNMNKKAGSPAPSNSNIVKESMFLTSLKSVPKNSTLTINNFTTKATSRKTQVNGVVTETSSSVAPDFVLPEKQPIITID</sequence>
<protein>
    <submittedName>
        <fullName evidence="2">Uncharacterized protein</fullName>
    </submittedName>
</protein>